<name>A0ABR4JXX8_9EURO</name>
<keyword evidence="7" id="KW-1185">Reference proteome</keyword>
<dbReference type="Pfam" id="PF00248">
    <property type="entry name" value="Aldo_ket_red"/>
    <property type="match status" value="2"/>
</dbReference>
<evidence type="ECO:0000313" key="6">
    <source>
        <dbReference type="EMBL" id="KAL2844912.1"/>
    </source>
</evidence>
<evidence type="ECO:0000313" key="7">
    <source>
        <dbReference type="Proteomes" id="UP001610444"/>
    </source>
</evidence>
<dbReference type="InterPro" id="IPR050523">
    <property type="entry name" value="AKR_Detox_Biosynth"/>
</dbReference>
<dbReference type="Gene3D" id="3.20.20.100">
    <property type="entry name" value="NADP-dependent oxidoreductase domain"/>
    <property type="match status" value="2"/>
</dbReference>
<dbReference type="GeneID" id="98158433"/>
<comment type="caution">
    <text evidence="6">The sequence shown here is derived from an EMBL/GenBank/DDBJ whole genome shotgun (WGS) entry which is preliminary data.</text>
</comment>
<dbReference type="InterPro" id="IPR036812">
    <property type="entry name" value="NAD(P)_OxRdtase_dom_sf"/>
</dbReference>
<dbReference type="Proteomes" id="UP001610444">
    <property type="component" value="Unassembled WGS sequence"/>
</dbReference>
<keyword evidence="2" id="KW-0560">Oxidoreductase</keyword>
<feature type="region of interest" description="Disordered" evidence="4">
    <location>
        <begin position="90"/>
        <end position="113"/>
    </location>
</feature>
<evidence type="ECO:0000256" key="3">
    <source>
        <dbReference type="ARBA" id="ARBA00038157"/>
    </source>
</evidence>
<accession>A0ABR4JXX8</accession>
<feature type="domain" description="NADP-dependent oxidoreductase" evidence="5">
    <location>
        <begin position="113"/>
        <end position="269"/>
    </location>
</feature>
<dbReference type="PANTHER" id="PTHR43364">
    <property type="entry name" value="NADH-SPECIFIC METHYLGLYOXAL REDUCTASE-RELATED"/>
    <property type="match status" value="1"/>
</dbReference>
<comment type="similarity">
    <text evidence="3">Belongs to the aldo/keto reductase family. Aldo/keto reductase 2 subfamily.</text>
</comment>
<dbReference type="PANTHER" id="PTHR43364:SF7">
    <property type="entry name" value="NADP-DEPENDENT OXIDOREDUCTASE DOMAIN-CONTAINING PROTEIN-RELATED"/>
    <property type="match status" value="1"/>
</dbReference>
<feature type="domain" description="NADP-dependent oxidoreductase" evidence="5">
    <location>
        <begin position="35"/>
        <end position="95"/>
    </location>
</feature>
<evidence type="ECO:0000256" key="1">
    <source>
        <dbReference type="ARBA" id="ARBA00022857"/>
    </source>
</evidence>
<sequence>MPEEKFFLRRPPPPNTLLGYYRALSKSAFIHVSPIALGDNWAANGVNRTSDGLAFKLLDTYFDNGGNFIDVANHYQSGKSEELVGQWMATRKTPRPTTKPPTQTPNNASTTSATGKVLYLGASNTPTWVVARANQSAVDHGKTPLSIYTGCWNVLDRSLEAEVIPMARGFDMAVAPWEVLCGGRLRSDAEEERRRATGEKGRDTAGTRWERTEQEINMVNALEAIAKEVGAHSLGAVAIAYLFHKHILSNVEAIDIQLTAEEIAQLEAVKAWQPGMPHAIIGDGIKNNILVDINAHVDQ</sequence>
<organism evidence="6 7">
    <name type="scientific">Aspergillus pseudodeflectus</name>
    <dbReference type="NCBI Taxonomy" id="176178"/>
    <lineage>
        <taxon>Eukaryota</taxon>
        <taxon>Fungi</taxon>
        <taxon>Dikarya</taxon>
        <taxon>Ascomycota</taxon>
        <taxon>Pezizomycotina</taxon>
        <taxon>Eurotiomycetes</taxon>
        <taxon>Eurotiomycetidae</taxon>
        <taxon>Eurotiales</taxon>
        <taxon>Aspergillaceae</taxon>
        <taxon>Aspergillus</taxon>
        <taxon>Aspergillus subgen. Nidulantes</taxon>
    </lineage>
</organism>
<dbReference type="EMBL" id="JBFXLR010000039">
    <property type="protein sequence ID" value="KAL2844912.1"/>
    <property type="molecule type" value="Genomic_DNA"/>
</dbReference>
<gene>
    <name evidence="6" type="ORF">BJX68DRAFT_256994</name>
</gene>
<reference evidence="6 7" key="1">
    <citation type="submission" date="2024-07" db="EMBL/GenBank/DDBJ databases">
        <title>Section-level genome sequencing and comparative genomics of Aspergillus sections Usti and Cavernicolus.</title>
        <authorList>
            <consortium name="Lawrence Berkeley National Laboratory"/>
            <person name="Nybo J.L."/>
            <person name="Vesth T.C."/>
            <person name="Theobald S."/>
            <person name="Frisvad J.C."/>
            <person name="Larsen T.O."/>
            <person name="Kjaerboelling I."/>
            <person name="Rothschild-Mancinelli K."/>
            <person name="Lyhne E.K."/>
            <person name="Kogle M.E."/>
            <person name="Barry K."/>
            <person name="Clum A."/>
            <person name="Na H."/>
            <person name="Ledsgaard L."/>
            <person name="Lin J."/>
            <person name="Lipzen A."/>
            <person name="Kuo A."/>
            <person name="Riley R."/>
            <person name="Mondo S."/>
            <person name="LaButti K."/>
            <person name="Haridas S."/>
            <person name="Pangalinan J."/>
            <person name="Salamov A.A."/>
            <person name="Simmons B.A."/>
            <person name="Magnuson J.K."/>
            <person name="Chen J."/>
            <person name="Drula E."/>
            <person name="Henrissat B."/>
            <person name="Wiebenga A."/>
            <person name="Lubbers R.J."/>
            <person name="Gomes A.C."/>
            <person name="Macurrencykelacurrency M.R."/>
            <person name="Stajich J."/>
            <person name="Grigoriev I.V."/>
            <person name="Mortensen U.H."/>
            <person name="De vries R.P."/>
            <person name="Baker S.E."/>
            <person name="Andersen M.R."/>
        </authorList>
    </citation>
    <scope>NUCLEOTIDE SEQUENCE [LARGE SCALE GENOMIC DNA]</scope>
    <source>
        <strain evidence="6 7">CBS 756.74</strain>
    </source>
</reference>
<proteinExistence type="inferred from homology"/>
<evidence type="ECO:0000256" key="4">
    <source>
        <dbReference type="SAM" id="MobiDB-lite"/>
    </source>
</evidence>
<protein>
    <submittedName>
        <fullName evidence="6">NADP-dependent oxidoreductase domain-containing protein</fullName>
    </submittedName>
</protein>
<dbReference type="RefSeq" id="XP_070896378.1">
    <property type="nucleotide sequence ID" value="XM_071043269.1"/>
</dbReference>
<evidence type="ECO:0000256" key="2">
    <source>
        <dbReference type="ARBA" id="ARBA00023002"/>
    </source>
</evidence>
<dbReference type="SUPFAM" id="SSF51430">
    <property type="entry name" value="NAD(P)-linked oxidoreductase"/>
    <property type="match status" value="1"/>
</dbReference>
<keyword evidence="1" id="KW-0521">NADP</keyword>
<dbReference type="InterPro" id="IPR023210">
    <property type="entry name" value="NADP_OxRdtase_dom"/>
</dbReference>
<evidence type="ECO:0000259" key="5">
    <source>
        <dbReference type="Pfam" id="PF00248"/>
    </source>
</evidence>